<dbReference type="CDD" id="cd04301">
    <property type="entry name" value="NAT_SF"/>
    <property type="match status" value="1"/>
</dbReference>
<protein>
    <submittedName>
        <fullName evidence="2">GNAT family N-acetyltransferase</fullName>
    </submittedName>
</protein>
<keyword evidence="2" id="KW-0808">Transferase</keyword>
<dbReference type="Proteomes" id="UP000273326">
    <property type="component" value="Chromosome"/>
</dbReference>
<dbReference type="OrthoDB" id="9796171at2"/>
<organism evidence="2 3">
    <name type="scientific">Jeotgalibaca ciconiae</name>
    <dbReference type="NCBI Taxonomy" id="2496265"/>
    <lineage>
        <taxon>Bacteria</taxon>
        <taxon>Bacillati</taxon>
        <taxon>Bacillota</taxon>
        <taxon>Bacilli</taxon>
        <taxon>Lactobacillales</taxon>
        <taxon>Carnobacteriaceae</taxon>
        <taxon>Jeotgalibaca</taxon>
    </lineage>
</organism>
<name>A0A3Q9BK37_9LACT</name>
<dbReference type="InterPro" id="IPR039143">
    <property type="entry name" value="GNPNAT1-like"/>
</dbReference>
<dbReference type="PANTHER" id="PTHR13355:SF11">
    <property type="entry name" value="GLUCOSAMINE 6-PHOSPHATE N-ACETYLTRANSFERASE"/>
    <property type="match status" value="1"/>
</dbReference>
<dbReference type="RefSeq" id="WP_126109409.1">
    <property type="nucleotide sequence ID" value="NZ_CP034465.1"/>
</dbReference>
<feature type="domain" description="N-acetyltransferase" evidence="1">
    <location>
        <begin position="5"/>
        <end position="144"/>
    </location>
</feature>
<proteinExistence type="predicted"/>
<dbReference type="EMBL" id="CP034465">
    <property type="protein sequence ID" value="AZP04212.1"/>
    <property type="molecule type" value="Genomic_DNA"/>
</dbReference>
<dbReference type="InterPro" id="IPR016181">
    <property type="entry name" value="Acyl_CoA_acyltransferase"/>
</dbReference>
<dbReference type="PROSITE" id="PS51186">
    <property type="entry name" value="GNAT"/>
    <property type="match status" value="1"/>
</dbReference>
<sequence length="151" mass="17425">MWIIKNFSDLTTKELHAIYSLRIQVFVVEQNCPYQEVDENDLDCLHLYKIEDGKIIAYARVIAEDEIIRIGRIAVHPSERKKGLGKELVNFAIDVIQKRNPSLPIHIQAQAYLLNFYQSFGFHPISEIYLEDNIPHLDMILTIPKGGSAFE</sequence>
<dbReference type="AlphaFoldDB" id="A0A3Q9BK37"/>
<gene>
    <name evidence="2" type="ORF">EJN90_05760</name>
</gene>
<dbReference type="PANTHER" id="PTHR13355">
    <property type="entry name" value="GLUCOSAMINE 6-PHOSPHATE N-ACETYLTRANSFERASE"/>
    <property type="match status" value="1"/>
</dbReference>
<keyword evidence="3" id="KW-1185">Reference proteome</keyword>
<dbReference type="InterPro" id="IPR000182">
    <property type="entry name" value="GNAT_dom"/>
</dbReference>
<dbReference type="Gene3D" id="3.40.630.30">
    <property type="match status" value="1"/>
</dbReference>
<dbReference type="GO" id="GO:0004343">
    <property type="term" value="F:glucosamine 6-phosphate N-acetyltransferase activity"/>
    <property type="evidence" value="ECO:0007669"/>
    <property type="project" value="TreeGrafter"/>
</dbReference>
<evidence type="ECO:0000313" key="2">
    <source>
        <dbReference type="EMBL" id="AZP04212.1"/>
    </source>
</evidence>
<dbReference type="KEGG" id="jeh:EJN90_05760"/>
<evidence type="ECO:0000313" key="3">
    <source>
        <dbReference type="Proteomes" id="UP000273326"/>
    </source>
</evidence>
<evidence type="ECO:0000259" key="1">
    <source>
        <dbReference type="PROSITE" id="PS51186"/>
    </source>
</evidence>
<dbReference type="SUPFAM" id="SSF55729">
    <property type="entry name" value="Acyl-CoA N-acyltransferases (Nat)"/>
    <property type="match status" value="1"/>
</dbReference>
<accession>A0A3Q9BK37</accession>
<dbReference type="Pfam" id="PF13673">
    <property type="entry name" value="Acetyltransf_10"/>
    <property type="match status" value="1"/>
</dbReference>
<reference evidence="3" key="1">
    <citation type="submission" date="2018-12" db="EMBL/GenBank/DDBJ databases">
        <title>Complete genome sequencing of Jeotgalibaca sp. H21T32.</title>
        <authorList>
            <person name="Bae J.-W."/>
            <person name="Lee S.-Y."/>
        </authorList>
    </citation>
    <scope>NUCLEOTIDE SEQUENCE [LARGE SCALE GENOMIC DNA]</scope>
    <source>
        <strain evidence="3">H21T32</strain>
    </source>
</reference>